<dbReference type="HAMAP" id="MF_01408">
    <property type="entry name" value="ThyX"/>
    <property type="match status" value="1"/>
</dbReference>
<dbReference type="InterPro" id="IPR003669">
    <property type="entry name" value="Thymidylate_synthase_ThyX"/>
</dbReference>
<sequence>MTPEQQAEIDALRAQSFVTRRATVPALEEILYDVIPVLDHGFVRVIDYMGDDAAVVQAARVSYGKGTKKVREDAGLIAYLMRHRHSTPFEMCEIKFHVKLPIFVARQWIRHRTANVNEYSARYSLLDREFYIPKPEHLAAQSASNRQGRGDVLPPDQAEKVMKLLREDAERNYDHYLEMLGTGDEVAEEDRGLAASAETVAVTGLARELARMNLSLNFYTQWYWKTDLHNFMHFLSLRADPHAQYEIRVYAEAMADVLRRWVPATYDAFSNYRQGGVLLSAKALAVVKSMIDGKPMSREDSGLSVREWKEVMATLGREG</sequence>
<organism evidence="2 3">
    <name type="scientific">Zavarzinia aquatilis</name>
    <dbReference type="NCBI Taxonomy" id="2211142"/>
    <lineage>
        <taxon>Bacteria</taxon>
        <taxon>Pseudomonadati</taxon>
        <taxon>Pseudomonadota</taxon>
        <taxon>Alphaproteobacteria</taxon>
        <taxon>Rhodospirillales</taxon>
        <taxon>Zavarziniaceae</taxon>
        <taxon>Zavarzinia</taxon>
    </lineage>
</organism>
<dbReference type="RefSeq" id="WP_109905592.1">
    <property type="nucleotide sequence ID" value="NZ_QGLE01000005.1"/>
</dbReference>
<keyword evidence="1" id="KW-0521">NADP</keyword>
<keyword evidence="1" id="KW-0545">Nucleotide biosynthesis</keyword>
<dbReference type="PANTHER" id="PTHR34934">
    <property type="entry name" value="FLAVIN-DEPENDENT THYMIDYLATE SYNTHASE"/>
    <property type="match status" value="1"/>
</dbReference>
<keyword evidence="1" id="KW-0274">FAD</keyword>
<feature type="binding site" evidence="1">
    <location>
        <position position="87"/>
    </location>
    <ligand>
        <name>FAD</name>
        <dbReference type="ChEBI" id="CHEBI:57692"/>
        <note>ligand shared between neighboring subunits</note>
    </ligand>
</feature>
<feature type="binding site" description="in other chain" evidence="1">
    <location>
        <begin position="118"/>
        <end position="122"/>
    </location>
    <ligand>
        <name>dUMP</name>
        <dbReference type="ChEBI" id="CHEBI:246422"/>
        <note>ligand shared between dimeric partners</note>
    </ligand>
</feature>
<comment type="catalytic activity">
    <reaction evidence="1">
        <text>dUMP + (6R)-5,10-methylene-5,6,7,8-tetrahydrofolate + NADPH + H(+) = dTMP + (6S)-5,6,7,8-tetrahydrofolate + NADP(+)</text>
        <dbReference type="Rhea" id="RHEA:29043"/>
        <dbReference type="ChEBI" id="CHEBI:15378"/>
        <dbReference type="ChEBI" id="CHEBI:15636"/>
        <dbReference type="ChEBI" id="CHEBI:57453"/>
        <dbReference type="ChEBI" id="CHEBI:57783"/>
        <dbReference type="ChEBI" id="CHEBI:58349"/>
        <dbReference type="ChEBI" id="CHEBI:63528"/>
        <dbReference type="ChEBI" id="CHEBI:246422"/>
        <dbReference type="EC" id="2.1.1.148"/>
    </reaction>
</comment>
<dbReference type="SUPFAM" id="SSF69796">
    <property type="entry name" value="Thymidylate synthase-complementing protein Thy1"/>
    <property type="match status" value="1"/>
</dbReference>
<keyword evidence="1" id="KW-0808">Transferase</keyword>
<dbReference type="PROSITE" id="PS51331">
    <property type="entry name" value="THYX"/>
    <property type="match status" value="1"/>
</dbReference>
<keyword evidence="1" id="KW-0285">Flavoprotein</keyword>
<dbReference type="GO" id="GO:0004799">
    <property type="term" value="F:thymidylate synthase activity"/>
    <property type="evidence" value="ECO:0007669"/>
    <property type="project" value="TreeGrafter"/>
</dbReference>
<dbReference type="GO" id="GO:0006235">
    <property type="term" value="P:dTTP biosynthetic process"/>
    <property type="evidence" value="ECO:0007669"/>
    <property type="project" value="UniProtKB-UniRule"/>
</dbReference>
<feature type="binding site" evidence="1">
    <location>
        <begin position="107"/>
        <end position="110"/>
    </location>
    <ligand>
        <name>dUMP</name>
        <dbReference type="ChEBI" id="CHEBI:246422"/>
        <note>ligand shared between dimeric partners</note>
    </ligand>
</feature>
<keyword evidence="1" id="KW-0489">Methyltransferase</keyword>
<feature type="binding site" description="in other chain" evidence="1">
    <location>
        <position position="211"/>
    </location>
    <ligand>
        <name>dUMP</name>
        <dbReference type="ChEBI" id="CHEBI:246422"/>
        <note>ligand shared between dimeric partners</note>
    </ligand>
</feature>
<feature type="binding site" evidence="1">
    <location>
        <position position="233"/>
    </location>
    <ligand>
        <name>FAD</name>
        <dbReference type="ChEBI" id="CHEBI:57692"/>
        <note>ligand shared between neighboring subunits</note>
    </ligand>
</feature>
<feature type="binding site" evidence="1">
    <location>
        <position position="118"/>
    </location>
    <ligand>
        <name>FAD</name>
        <dbReference type="ChEBI" id="CHEBI:57692"/>
        <note>ligand shared between neighboring subunits</note>
    </ligand>
</feature>
<evidence type="ECO:0000256" key="1">
    <source>
        <dbReference type="HAMAP-Rule" id="MF_01408"/>
    </source>
</evidence>
<name>A0A317E786_9PROT</name>
<gene>
    <name evidence="1" type="primary">thyX</name>
    <name evidence="2" type="ORF">DKG74_10850</name>
</gene>
<comment type="similarity">
    <text evidence="1">Belongs to the thymidylate synthase ThyX family.</text>
</comment>
<evidence type="ECO:0000313" key="3">
    <source>
        <dbReference type="Proteomes" id="UP000245461"/>
    </source>
</evidence>
<dbReference type="AlphaFoldDB" id="A0A317E786"/>
<dbReference type="NCBIfam" id="TIGR02170">
    <property type="entry name" value="thyX"/>
    <property type="match status" value="1"/>
</dbReference>
<comment type="cofactor">
    <cofactor evidence="1">
        <name>FAD</name>
        <dbReference type="ChEBI" id="CHEBI:57692"/>
    </cofactor>
    <text evidence="1">Binds 4 FAD per tetramer. Each FAD binding site is formed by three monomers.</text>
</comment>
<dbReference type="GO" id="GO:0032259">
    <property type="term" value="P:methylation"/>
    <property type="evidence" value="ECO:0007669"/>
    <property type="project" value="UniProtKB-KW"/>
</dbReference>
<dbReference type="Pfam" id="PF02511">
    <property type="entry name" value="Thy1"/>
    <property type="match status" value="1"/>
</dbReference>
<dbReference type="CDD" id="cd20175">
    <property type="entry name" value="ThyX"/>
    <property type="match status" value="1"/>
</dbReference>
<feature type="binding site" evidence="1">
    <location>
        <position position="238"/>
    </location>
    <ligand>
        <name>dUMP</name>
        <dbReference type="ChEBI" id="CHEBI:246422"/>
        <note>ligand shared between dimeric partners</note>
    </ligand>
</feature>
<accession>A0A317E786</accession>
<dbReference type="GO" id="GO:0006231">
    <property type="term" value="P:dTMP biosynthetic process"/>
    <property type="evidence" value="ECO:0007669"/>
    <property type="project" value="UniProtKB-UniRule"/>
</dbReference>
<dbReference type="GO" id="GO:0050797">
    <property type="term" value="F:thymidylate synthase (FAD) activity"/>
    <property type="evidence" value="ECO:0007669"/>
    <property type="project" value="UniProtKB-UniRule"/>
</dbReference>
<dbReference type="EC" id="2.1.1.148" evidence="1"/>
<dbReference type="GO" id="GO:0070402">
    <property type="term" value="F:NADPH binding"/>
    <property type="evidence" value="ECO:0007669"/>
    <property type="project" value="TreeGrafter"/>
</dbReference>
<dbReference type="GO" id="GO:0050660">
    <property type="term" value="F:flavin adenine dinucleotide binding"/>
    <property type="evidence" value="ECO:0007669"/>
    <property type="project" value="UniProtKB-UniRule"/>
</dbReference>
<keyword evidence="3" id="KW-1185">Reference proteome</keyword>
<comment type="subunit">
    <text evidence="1">Homotetramer.</text>
</comment>
<dbReference type="Gene3D" id="3.30.1360.170">
    <property type="match status" value="1"/>
</dbReference>
<dbReference type="EMBL" id="QGLE01000005">
    <property type="protein sequence ID" value="PWR22907.1"/>
    <property type="molecule type" value="Genomic_DNA"/>
</dbReference>
<dbReference type="InterPro" id="IPR036098">
    <property type="entry name" value="Thymidylate_synthase_ThyX_sf"/>
</dbReference>
<evidence type="ECO:0000313" key="2">
    <source>
        <dbReference type="EMBL" id="PWR22907.1"/>
    </source>
</evidence>
<feature type="binding site" evidence="1">
    <location>
        <begin position="110"/>
        <end position="112"/>
    </location>
    <ligand>
        <name>FAD</name>
        <dbReference type="ChEBI" id="CHEBI:57692"/>
        <note>ligand shared between neighboring subunits</note>
    </ligand>
</feature>
<reference evidence="2 3" key="1">
    <citation type="submission" date="2018-05" db="EMBL/GenBank/DDBJ databases">
        <title>Zavarzinia sp. HR-AS.</title>
        <authorList>
            <person name="Lee Y."/>
            <person name="Jeon C.O."/>
        </authorList>
    </citation>
    <scope>NUCLEOTIDE SEQUENCE [LARGE SCALE GENOMIC DNA]</scope>
    <source>
        <strain evidence="2 3">HR-AS</strain>
    </source>
</reference>
<proteinExistence type="inferred from homology"/>
<feature type="active site" description="Involved in ionization of N3 of dUMP, leading to its activation" evidence="1">
    <location>
        <position position="238"/>
    </location>
</feature>
<dbReference type="Proteomes" id="UP000245461">
    <property type="component" value="Unassembled WGS sequence"/>
</dbReference>
<protein>
    <recommendedName>
        <fullName evidence="1">Flavin-dependent thymidylate synthase</fullName>
        <shortName evidence="1">FDTS</shortName>
        <ecNumber evidence="1">2.1.1.148</ecNumber>
    </recommendedName>
    <alternativeName>
        <fullName evidence="1">FAD-dependent thymidylate synthase</fullName>
    </alternativeName>
    <alternativeName>
        <fullName evidence="1">Thymidylate synthase ThyX</fullName>
        <shortName evidence="1">TS</shortName>
        <shortName evidence="1">TSase</shortName>
    </alternativeName>
</protein>
<dbReference type="UniPathway" id="UPA00575"/>
<dbReference type="PANTHER" id="PTHR34934:SF1">
    <property type="entry name" value="FLAVIN-DEPENDENT THYMIDYLATE SYNTHASE"/>
    <property type="match status" value="1"/>
</dbReference>
<dbReference type="OrthoDB" id="9774464at2"/>
<comment type="function">
    <text evidence="1">Catalyzes the reductive methylation of 2'-deoxyuridine-5'-monophosphate (dUMP) to 2'-deoxythymidine-5'-monophosphate (dTMP) while utilizing 5,10-methylenetetrahydrofolate (mTHF) as the methyl donor, and NADPH and FADH(2) as the reductant.</text>
</comment>
<feature type="binding site" evidence="1">
    <location>
        <begin position="227"/>
        <end position="229"/>
    </location>
    <ligand>
        <name>FAD</name>
        <dbReference type="ChEBI" id="CHEBI:57692"/>
        <note>ligand shared between neighboring subunits</note>
    </ligand>
</feature>
<comment type="caution">
    <text evidence="2">The sequence shown here is derived from an EMBL/GenBank/DDBJ whole genome shotgun (WGS) entry which is preliminary data.</text>
</comment>
<comment type="pathway">
    <text evidence="1">Pyrimidine metabolism; dTTP biosynthesis.</text>
</comment>